<organism evidence="1 2">
    <name type="scientific">Eubacterium maltosivorans</name>
    <dbReference type="NCBI Taxonomy" id="2041044"/>
    <lineage>
        <taxon>Bacteria</taxon>
        <taxon>Bacillati</taxon>
        <taxon>Bacillota</taxon>
        <taxon>Clostridia</taxon>
        <taxon>Eubacteriales</taxon>
        <taxon>Eubacteriaceae</taxon>
        <taxon>Eubacterium</taxon>
    </lineage>
</organism>
<dbReference type="KEGG" id="emt:CPZ25_000645"/>
<dbReference type="InterPro" id="IPR023393">
    <property type="entry name" value="START-like_dom_sf"/>
</dbReference>
<accession>A0A4P9C3N6</accession>
<reference evidence="1 2" key="1">
    <citation type="submission" date="2018-05" db="EMBL/GenBank/DDBJ databases">
        <title>Genome comparison of Eubacterium sp.</title>
        <authorList>
            <person name="Feng Y."/>
            <person name="Sanchez-Andrea I."/>
            <person name="Stams A.J.M."/>
            <person name="De Vos W.M."/>
        </authorList>
    </citation>
    <scope>NUCLEOTIDE SEQUENCE [LARGE SCALE GENOMIC DNA]</scope>
    <source>
        <strain evidence="1 2">YI</strain>
    </source>
</reference>
<dbReference type="AlphaFoldDB" id="A0A4P9C3N6"/>
<evidence type="ECO:0000313" key="1">
    <source>
        <dbReference type="EMBL" id="QCT69873.1"/>
    </source>
</evidence>
<evidence type="ECO:0000313" key="2">
    <source>
        <dbReference type="Proteomes" id="UP000218387"/>
    </source>
</evidence>
<protein>
    <submittedName>
        <fullName evidence="1">Polyketide cyclase</fullName>
    </submittedName>
</protein>
<sequence length="133" mass="15346">MAVATKKVRFSCGIDTLWNAVVDNENSAWRSDLSRIEILDSRRFVEYTKGGYPTAFTITALEPCRRYAFEMENTNMKGRWTGVFSEEDGQAVLTFTEEVAPKKFFMKPFVGAYLKKQQALYVADLEKEMMKEK</sequence>
<gene>
    <name evidence="1" type="ORF">CPZ25_000645</name>
</gene>
<dbReference type="RefSeq" id="WP_096919345.1">
    <property type="nucleotide sequence ID" value="NZ_CP029487.1"/>
</dbReference>
<proteinExistence type="predicted"/>
<dbReference type="Gene3D" id="3.30.530.20">
    <property type="match status" value="1"/>
</dbReference>
<dbReference type="SUPFAM" id="SSF55961">
    <property type="entry name" value="Bet v1-like"/>
    <property type="match status" value="1"/>
</dbReference>
<dbReference type="Proteomes" id="UP000218387">
    <property type="component" value="Chromosome"/>
</dbReference>
<name>A0A4P9C3N6_EUBML</name>
<dbReference type="EMBL" id="CP029487">
    <property type="protein sequence ID" value="QCT69873.1"/>
    <property type="molecule type" value="Genomic_DNA"/>
</dbReference>
<keyword evidence="2" id="KW-1185">Reference proteome</keyword>